<evidence type="ECO:0008006" key="3">
    <source>
        <dbReference type="Google" id="ProtNLM"/>
    </source>
</evidence>
<proteinExistence type="predicted"/>
<reference evidence="2" key="1">
    <citation type="submission" date="2017-06" db="EMBL/GenBank/DDBJ databases">
        <title>Capnocytophaga spp. assemblies.</title>
        <authorList>
            <person name="Gulvik C.A."/>
        </authorList>
    </citation>
    <scope>NUCLEOTIDE SEQUENCE [LARGE SCALE GENOMIC DNA]</scope>
    <source>
        <strain evidence="2">H2177</strain>
    </source>
</reference>
<dbReference type="KEGG" id="csto:CGC58_01260"/>
<gene>
    <name evidence="1" type="ORF">CGC58_01260</name>
</gene>
<dbReference type="OrthoDB" id="1467310at2"/>
<evidence type="ECO:0000313" key="1">
    <source>
        <dbReference type="EMBL" id="ATA88481.1"/>
    </source>
</evidence>
<dbReference type="AlphaFoldDB" id="A0A250FTY4"/>
<name>A0A250FTY4_9FLAO</name>
<protein>
    <recommendedName>
        <fullName evidence="3">Sugar-binding protein</fullName>
    </recommendedName>
</protein>
<organism evidence="1 2">
    <name type="scientific">Capnocytophaga stomatis</name>
    <dbReference type="NCBI Taxonomy" id="1848904"/>
    <lineage>
        <taxon>Bacteria</taxon>
        <taxon>Pseudomonadati</taxon>
        <taxon>Bacteroidota</taxon>
        <taxon>Flavobacteriia</taxon>
        <taxon>Flavobacteriales</taxon>
        <taxon>Flavobacteriaceae</taxon>
        <taxon>Capnocytophaga</taxon>
    </lineage>
</organism>
<dbReference type="Gene3D" id="3.90.930.1">
    <property type="match status" value="1"/>
</dbReference>
<dbReference type="RefSeq" id="WP_095894759.1">
    <property type="nucleotide sequence ID" value="NZ_CP022387.1"/>
</dbReference>
<evidence type="ECO:0000313" key="2">
    <source>
        <dbReference type="Proteomes" id="UP000217348"/>
    </source>
</evidence>
<dbReference type="Gene3D" id="2.180.10.10">
    <property type="entry name" value="RHS repeat-associated core"/>
    <property type="match status" value="1"/>
</dbReference>
<dbReference type="Proteomes" id="UP000217348">
    <property type="component" value="Chromosome"/>
</dbReference>
<sequence length="365" mass="43947">MKIKSEKEMFYKGVENQGKVEKDEYIGNQERLYNEQGNLLKETFYYPDGTIEEIKDHLYDAHGRLVEENIYKEDVYEENAAYYIENNEHIHNKATYLYDAHGNLIEECRYFYRKEKVDGKTIYNKDKFSKSMSIYNTNGNLLIKYKKSEFNSEEGFDSKDIYTYDNKGNKIQSDWYWREKLHAITTYLYDEQGNLSEHKWHSTDEEISISSYSYFYNPETNLTEITTFSNGDKAEIIHKDAEGNVVLSSHFYLYQEPKGILSDRKIIKEDFEEYCIYDNNGNLSRRCIKRYDNKGYCVEYKCFIYERYSVKEDDETPQGYLLESDVCQNTYDENGNLIHQIRYIEYFYEEQTKEIIITEFIREYY</sequence>
<accession>A0A250FTY4</accession>
<dbReference type="EMBL" id="CP022387">
    <property type="protein sequence ID" value="ATA88481.1"/>
    <property type="molecule type" value="Genomic_DNA"/>
</dbReference>